<comment type="function">
    <text evidence="5">Part of the MsrPQ system that repairs oxidized cell envelope proteins containing methionine sulfoxide residues (Met-O), using respiratory chain electrons. Thus protects these proteins from oxidative-stress damage caused by reactive species of oxygen and chlorine. MsrPQ is essential for the maintenance of envelope integrity under bleach stress, rescuing a wide series of structurally unrelated cell envelope proteins from methionine oxidation. The catalytic subunit MsrP is non-stereospecific, being able to reduce both (R-) and (S-) diastereoisomers of methionine sulfoxide.</text>
</comment>
<keyword evidence="9" id="KW-1185">Reference proteome</keyword>
<dbReference type="PANTHER" id="PTHR43032">
    <property type="entry name" value="PROTEIN-METHIONINE-SULFOXIDE REDUCTASE"/>
    <property type="match status" value="1"/>
</dbReference>
<dbReference type="AlphaFoldDB" id="A0A0F7JN06"/>
<keyword evidence="4 5" id="KW-0560">Oxidoreductase</keyword>
<feature type="binding site" evidence="5">
    <location>
        <position position="242"/>
    </location>
    <ligand>
        <name>Mo-molybdopterin</name>
        <dbReference type="ChEBI" id="CHEBI:71302"/>
    </ligand>
</feature>
<comment type="catalytic activity">
    <reaction evidence="5">
        <text>L-methionyl-[protein] + a quinone + H2O = L-methionyl-(S)-S-oxide-[protein] + a quinol</text>
        <dbReference type="Rhea" id="RHEA:51292"/>
        <dbReference type="Rhea" id="RHEA-COMP:12313"/>
        <dbReference type="Rhea" id="RHEA-COMP:12315"/>
        <dbReference type="ChEBI" id="CHEBI:15377"/>
        <dbReference type="ChEBI" id="CHEBI:16044"/>
        <dbReference type="ChEBI" id="CHEBI:24646"/>
        <dbReference type="ChEBI" id="CHEBI:44120"/>
        <dbReference type="ChEBI" id="CHEBI:132124"/>
    </reaction>
</comment>
<evidence type="ECO:0000256" key="6">
    <source>
        <dbReference type="SAM" id="MobiDB-lite"/>
    </source>
</evidence>
<feature type="binding site" evidence="5">
    <location>
        <begin position="99"/>
        <end position="100"/>
    </location>
    <ligand>
        <name>Mo-molybdopterin</name>
        <dbReference type="ChEBI" id="CHEBI:71302"/>
    </ligand>
</feature>
<comment type="cofactor">
    <cofactor evidence="5">
        <name>Mo-molybdopterin</name>
        <dbReference type="ChEBI" id="CHEBI:71302"/>
    </cofactor>
    <text evidence="5">Binds 1 Mo-molybdopterin (Mo-MPT) cofactor per subunit.</text>
</comment>
<feature type="region of interest" description="Disordered" evidence="6">
    <location>
        <begin position="51"/>
        <end position="83"/>
    </location>
</feature>
<comment type="subunit">
    <text evidence="5">Heterodimer of a catalytic subunit (MsrP) and a heme-binding subunit (MsrQ).</text>
</comment>
<dbReference type="GO" id="GO:0030091">
    <property type="term" value="P:protein repair"/>
    <property type="evidence" value="ECO:0007669"/>
    <property type="project" value="UniProtKB-UniRule"/>
</dbReference>
<keyword evidence="2 5" id="KW-0479">Metal-binding</keyword>
<proteinExistence type="inferred from homology"/>
<dbReference type="EMBL" id="CP011389">
    <property type="protein sequence ID" value="AKH16055.1"/>
    <property type="molecule type" value="Genomic_DNA"/>
</dbReference>
<evidence type="ECO:0000256" key="5">
    <source>
        <dbReference type="HAMAP-Rule" id="MF_01206"/>
    </source>
</evidence>
<dbReference type="KEGG" id="dch:SY84_02225"/>
<dbReference type="Proteomes" id="UP000034024">
    <property type="component" value="Chromosome"/>
</dbReference>
<comment type="PTM">
    <text evidence="5">Predicted to be exported by the Tat system. The position of the signal peptide cleavage has not been experimentally proven.</text>
</comment>
<dbReference type="OrthoDB" id="9778777at2"/>
<dbReference type="PROSITE" id="PS51318">
    <property type="entry name" value="TAT"/>
    <property type="match status" value="1"/>
</dbReference>
<name>A0A0F7JN06_9DEIO</name>
<dbReference type="RefSeq" id="WP_046842630.1">
    <property type="nucleotide sequence ID" value="NZ_CP011389.1"/>
</dbReference>
<evidence type="ECO:0000259" key="7">
    <source>
        <dbReference type="Pfam" id="PF00174"/>
    </source>
</evidence>
<organism evidence="8 9">
    <name type="scientific">Deinococcus soli</name>
    <name type="common">ex Cha et al. 2016</name>
    <dbReference type="NCBI Taxonomy" id="1309411"/>
    <lineage>
        <taxon>Bacteria</taxon>
        <taxon>Thermotogati</taxon>
        <taxon>Deinococcota</taxon>
        <taxon>Deinococci</taxon>
        <taxon>Deinococcales</taxon>
        <taxon>Deinococcaceae</taxon>
        <taxon>Deinococcus</taxon>
    </lineage>
</organism>
<gene>
    <name evidence="5" type="primary">msrP</name>
    <name evidence="8" type="ORF">SY84_02225</name>
</gene>
<feature type="binding site" evidence="5">
    <location>
        <position position="237"/>
    </location>
    <ligand>
        <name>Mo-molybdopterin</name>
        <dbReference type="ChEBI" id="CHEBI:71302"/>
    </ligand>
</feature>
<feature type="region of interest" description="Disordered" evidence="6">
    <location>
        <begin position="1"/>
        <end position="29"/>
    </location>
</feature>
<evidence type="ECO:0000256" key="3">
    <source>
        <dbReference type="ARBA" id="ARBA00022729"/>
    </source>
</evidence>
<comment type="catalytic activity">
    <reaction evidence="5">
        <text>L-methionyl-[protein] + a quinone + H2O = L-methionyl-(R)-S-oxide-[protein] + a quinol</text>
        <dbReference type="Rhea" id="RHEA:51296"/>
        <dbReference type="Rhea" id="RHEA-COMP:12313"/>
        <dbReference type="Rhea" id="RHEA-COMP:12314"/>
        <dbReference type="ChEBI" id="CHEBI:15377"/>
        <dbReference type="ChEBI" id="CHEBI:16044"/>
        <dbReference type="ChEBI" id="CHEBI:24646"/>
        <dbReference type="ChEBI" id="CHEBI:45764"/>
        <dbReference type="ChEBI" id="CHEBI:132124"/>
    </reaction>
</comment>
<dbReference type="InterPro" id="IPR036374">
    <property type="entry name" value="OxRdtase_Mopterin-bd_sf"/>
</dbReference>
<dbReference type="Pfam" id="PF00174">
    <property type="entry name" value="Oxidored_molyb"/>
    <property type="match status" value="1"/>
</dbReference>
<comment type="similarity">
    <text evidence="5">Belongs to the MsrP family.</text>
</comment>
<accession>A0A0F7JN06</accession>
<dbReference type="SUPFAM" id="SSF56524">
    <property type="entry name" value="Oxidoreductase molybdopterin-binding domain"/>
    <property type="match status" value="1"/>
</dbReference>
<dbReference type="EC" id="1.8.5.-" evidence="5"/>
<evidence type="ECO:0000313" key="9">
    <source>
        <dbReference type="Proteomes" id="UP000034024"/>
    </source>
</evidence>
<sequence length="333" mass="37156">MSDHPIPPDHADPESGERRILSPGSPNPRREFLRSAALFTATAGALGGGLELLTRRPGGPGSAEAQGAAFTRPARPLGPYDTSEAVTPYAQATSYNNFYEFGTDKSDPARMAGSLKTRPWTVRIDGEVRKPMTVDIDTLQGWFPLEDRVYRMRCVEGWSMVMPWLGFPLAALIRRMEPTSKAKYVQFTALLDPKQFPGQRQPVLNWPYVEGLRLDEALHPLAFMAVGLDGRVLPGQNGAPLRLAVPWKYGFKSIKSVVRITLTEKQPQTTWALAAPQEYGFYANVNPAVPHPRWSQATERRIGELGRRKTLPFNGYAEQVAGLYRGMDLRRFF</sequence>
<dbReference type="NCBIfam" id="NF003767">
    <property type="entry name" value="PRK05363.1"/>
    <property type="match status" value="1"/>
</dbReference>
<dbReference type="InterPro" id="IPR006311">
    <property type="entry name" value="TAT_signal"/>
</dbReference>
<evidence type="ECO:0000256" key="2">
    <source>
        <dbReference type="ARBA" id="ARBA00022723"/>
    </source>
</evidence>
<dbReference type="GO" id="GO:0016672">
    <property type="term" value="F:oxidoreductase activity, acting on a sulfur group of donors, quinone or similar compound as acceptor"/>
    <property type="evidence" value="ECO:0007669"/>
    <property type="project" value="UniProtKB-UniRule"/>
</dbReference>
<evidence type="ECO:0000256" key="1">
    <source>
        <dbReference type="ARBA" id="ARBA00022505"/>
    </source>
</evidence>
<dbReference type="InterPro" id="IPR000572">
    <property type="entry name" value="OxRdtase_Mopterin-bd_dom"/>
</dbReference>
<dbReference type="PANTHER" id="PTHR43032:SF3">
    <property type="entry name" value="PROTEIN-METHIONINE-SULFOXIDE REDUCTASE CATALYTIC SUBUNIT MSRP"/>
    <property type="match status" value="1"/>
</dbReference>
<dbReference type="HAMAP" id="MF_01206">
    <property type="entry name" value="MsrP"/>
    <property type="match status" value="1"/>
</dbReference>
<keyword evidence="1 5" id="KW-0500">Molybdenum</keyword>
<feature type="binding site" evidence="5">
    <location>
        <position position="154"/>
    </location>
    <ligand>
        <name>Mo-molybdopterin</name>
        <dbReference type="ChEBI" id="CHEBI:71302"/>
    </ligand>
    <ligandPart>
        <name>Mo</name>
        <dbReference type="ChEBI" id="CHEBI:28685"/>
    </ligandPart>
</feature>
<dbReference type="PATRIC" id="fig|1309411.5.peg.468"/>
<dbReference type="GO" id="GO:0046872">
    <property type="term" value="F:metal ion binding"/>
    <property type="evidence" value="ECO:0007669"/>
    <property type="project" value="UniProtKB-KW"/>
</dbReference>
<evidence type="ECO:0000313" key="8">
    <source>
        <dbReference type="EMBL" id="AKH16055.1"/>
    </source>
</evidence>
<keyword evidence="3 5" id="KW-0732">Signal</keyword>
<reference evidence="8 9" key="1">
    <citation type="submission" date="2015-01" db="EMBL/GenBank/DDBJ databases">
        <title>Deinococcus soli/N5/whole genome sequencing.</title>
        <authorList>
            <person name="Kim M.K."/>
            <person name="Srinivasan S."/>
            <person name="Lee J.-J."/>
        </authorList>
    </citation>
    <scope>NUCLEOTIDE SEQUENCE [LARGE SCALE GENOMIC DNA]</scope>
    <source>
        <strain evidence="8 9">N5</strain>
    </source>
</reference>
<feature type="binding site" evidence="5">
    <location>
        <begin position="253"/>
        <end position="255"/>
    </location>
    <ligand>
        <name>Mo-molybdopterin</name>
        <dbReference type="ChEBI" id="CHEBI:71302"/>
    </ligand>
</feature>
<feature type="compositionally biased region" description="Basic and acidic residues" evidence="6">
    <location>
        <begin position="1"/>
        <end position="20"/>
    </location>
</feature>
<dbReference type="Gene3D" id="3.90.420.10">
    <property type="entry name" value="Oxidoreductase, molybdopterin-binding domain"/>
    <property type="match status" value="1"/>
</dbReference>
<protein>
    <recommendedName>
        <fullName evidence="5">Protein-methionine-sulfoxide reductase catalytic subunit MsrP</fullName>
        <ecNumber evidence="5">1.8.5.-</ecNumber>
    </recommendedName>
</protein>
<comment type="caution">
    <text evidence="5">Lacks conserved residue(s) required for the propagation of feature annotation.</text>
</comment>
<feature type="domain" description="Oxidoreductase molybdopterin-binding" evidence="7">
    <location>
        <begin position="117"/>
        <end position="271"/>
    </location>
</feature>
<dbReference type="InterPro" id="IPR022867">
    <property type="entry name" value="MsrP"/>
</dbReference>
<dbReference type="GO" id="GO:0043546">
    <property type="term" value="F:molybdopterin cofactor binding"/>
    <property type="evidence" value="ECO:0007669"/>
    <property type="project" value="UniProtKB-UniRule"/>
</dbReference>
<feature type="binding site" evidence="5">
    <location>
        <position position="96"/>
    </location>
    <ligand>
        <name>Mo-molybdopterin</name>
        <dbReference type="ChEBI" id="CHEBI:71302"/>
    </ligand>
</feature>
<evidence type="ECO:0000256" key="4">
    <source>
        <dbReference type="ARBA" id="ARBA00023002"/>
    </source>
</evidence>